<evidence type="ECO:0000256" key="10">
    <source>
        <dbReference type="ARBA" id="ARBA00023136"/>
    </source>
</evidence>
<dbReference type="PANTHER" id="PTHR43394:SF1">
    <property type="entry name" value="ATP-BINDING CASSETTE SUB-FAMILY B MEMBER 10, MITOCHONDRIAL"/>
    <property type="match status" value="1"/>
</dbReference>
<evidence type="ECO:0000256" key="3">
    <source>
        <dbReference type="ARBA" id="ARBA00022475"/>
    </source>
</evidence>
<evidence type="ECO:0000259" key="15">
    <source>
        <dbReference type="PROSITE" id="PS50893"/>
    </source>
</evidence>
<keyword evidence="3" id="KW-1003">Cell membrane</keyword>
<dbReference type="PROSITE" id="PS50990">
    <property type="entry name" value="PEPTIDASE_C39"/>
    <property type="match status" value="1"/>
</dbReference>
<keyword evidence="5" id="KW-0204">Cytolysis</keyword>
<dbReference type="AlphaFoldDB" id="A0A133XI65"/>
<dbReference type="Proteomes" id="UP000070186">
    <property type="component" value="Unassembled WGS sequence"/>
</dbReference>
<dbReference type="PROSITE" id="PS50929">
    <property type="entry name" value="ABC_TM1F"/>
    <property type="match status" value="1"/>
</dbReference>
<evidence type="ECO:0000313" key="19">
    <source>
        <dbReference type="Proteomes" id="UP000070186"/>
    </source>
</evidence>
<dbReference type="CDD" id="cd18587">
    <property type="entry name" value="ABC_6TM_LapB_like"/>
    <property type="match status" value="1"/>
</dbReference>
<keyword evidence="5" id="KW-0354">Hemolysis</keyword>
<dbReference type="SUPFAM" id="SSF90123">
    <property type="entry name" value="ABC transporter transmembrane region"/>
    <property type="match status" value="1"/>
</dbReference>
<feature type="transmembrane region" description="Helical" evidence="14">
    <location>
        <begin position="212"/>
        <end position="232"/>
    </location>
</feature>
<dbReference type="NCBIfam" id="TIGR03375">
    <property type="entry name" value="type_I_sec_LssB"/>
    <property type="match status" value="1"/>
</dbReference>
<dbReference type="Pfam" id="PF00005">
    <property type="entry name" value="ABC_tran"/>
    <property type="match status" value="1"/>
</dbReference>
<evidence type="ECO:0000256" key="6">
    <source>
        <dbReference type="ARBA" id="ARBA00022741"/>
    </source>
</evidence>
<dbReference type="InterPro" id="IPR036640">
    <property type="entry name" value="ABC1_TM_sf"/>
</dbReference>
<dbReference type="InterPro" id="IPR003593">
    <property type="entry name" value="AAA+_ATPase"/>
</dbReference>
<dbReference type="SUPFAM" id="SSF52540">
    <property type="entry name" value="P-loop containing nucleoside triphosphate hydrolases"/>
    <property type="match status" value="1"/>
</dbReference>
<dbReference type="SMART" id="SM00382">
    <property type="entry name" value="AAA"/>
    <property type="match status" value="1"/>
</dbReference>
<dbReference type="GO" id="GO:0005524">
    <property type="term" value="F:ATP binding"/>
    <property type="evidence" value="ECO:0007669"/>
    <property type="project" value="UniProtKB-KW"/>
</dbReference>
<evidence type="ECO:0000256" key="11">
    <source>
        <dbReference type="ARBA" id="ARBA00055355"/>
    </source>
</evidence>
<dbReference type="Pfam" id="PF00664">
    <property type="entry name" value="ABC_membrane"/>
    <property type="match status" value="1"/>
</dbReference>
<dbReference type="CDD" id="cd02421">
    <property type="entry name" value="Peptidase_C39_likeD"/>
    <property type="match status" value="1"/>
</dbReference>
<dbReference type="PANTHER" id="PTHR43394">
    <property type="entry name" value="ATP-DEPENDENT PERMEASE MDL1, MITOCHONDRIAL"/>
    <property type="match status" value="1"/>
</dbReference>
<dbReference type="EMBL" id="LODL01000021">
    <property type="protein sequence ID" value="KXB30635.1"/>
    <property type="molecule type" value="Genomic_DNA"/>
</dbReference>
<keyword evidence="9 14" id="KW-1133">Transmembrane helix</keyword>
<dbReference type="InterPro" id="IPR027417">
    <property type="entry name" value="P-loop_NTPase"/>
</dbReference>
<evidence type="ECO:0000256" key="7">
    <source>
        <dbReference type="ARBA" id="ARBA00022801"/>
    </source>
</evidence>
<evidence type="ECO:0000256" key="2">
    <source>
        <dbReference type="ARBA" id="ARBA00022448"/>
    </source>
</evidence>
<keyword evidence="8" id="KW-0067">ATP-binding</keyword>
<evidence type="ECO:0000256" key="1">
    <source>
        <dbReference type="ARBA" id="ARBA00004651"/>
    </source>
</evidence>
<feature type="domain" description="Peptidase C39" evidence="17">
    <location>
        <begin position="17"/>
        <end position="142"/>
    </location>
</feature>
<dbReference type="Gene3D" id="1.20.1560.10">
    <property type="entry name" value="ABC transporter type 1, transmembrane domain"/>
    <property type="match status" value="1"/>
</dbReference>
<evidence type="ECO:0000256" key="14">
    <source>
        <dbReference type="SAM" id="Phobius"/>
    </source>
</evidence>
<dbReference type="GO" id="GO:0005886">
    <property type="term" value="C:plasma membrane"/>
    <property type="evidence" value="ECO:0007669"/>
    <property type="project" value="UniProtKB-SubCell"/>
</dbReference>
<evidence type="ECO:0000256" key="12">
    <source>
        <dbReference type="ARBA" id="ARBA00061173"/>
    </source>
</evidence>
<feature type="domain" description="ABC transporter" evidence="15">
    <location>
        <begin position="490"/>
        <end position="725"/>
    </location>
</feature>
<feature type="transmembrane region" description="Helical" evidence="14">
    <location>
        <begin position="178"/>
        <end position="200"/>
    </location>
</feature>
<dbReference type="GO" id="GO:0008233">
    <property type="term" value="F:peptidase activity"/>
    <property type="evidence" value="ECO:0007669"/>
    <property type="project" value="InterPro"/>
</dbReference>
<dbReference type="PROSITE" id="PS50893">
    <property type="entry name" value="ABC_TRANSPORTER_2"/>
    <property type="match status" value="1"/>
</dbReference>
<dbReference type="InterPro" id="IPR017750">
    <property type="entry name" value="ATPase_T1SS"/>
</dbReference>
<dbReference type="FunFam" id="3.40.50.300:FF:000299">
    <property type="entry name" value="ABC transporter ATP-binding protein/permease"/>
    <property type="match status" value="1"/>
</dbReference>
<evidence type="ECO:0000256" key="4">
    <source>
        <dbReference type="ARBA" id="ARBA00022692"/>
    </source>
</evidence>
<dbReference type="Gene3D" id="3.90.70.10">
    <property type="entry name" value="Cysteine proteinases"/>
    <property type="match status" value="1"/>
</dbReference>
<comment type="caution">
    <text evidence="18">The sequence shown here is derived from an EMBL/GenBank/DDBJ whole genome shotgun (WGS) entry which is preliminary data.</text>
</comment>
<dbReference type="InterPro" id="IPR039421">
    <property type="entry name" value="Type_1_exporter"/>
</dbReference>
<keyword evidence="10 14" id="KW-0472">Membrane</keyword>
<evidence type="ECO:0000313" key="18">
    <source>
        <dbReference type="EMBL" id="KXB30635.1"/>
    </source>
</evidence>
<sequence>MSEAMSGTIEVGKSGVREDLLHHDPLLDCLVELTRIHGRPSTRAALTAGLPLENGSLTPSLFARAASRAGLSAKLVRRPLERVDPALLPAVLLLDGEEACVLLGWDEAGENARLLFPETGQGSVLLSRTSLAGRYAGIAIFARPHFRFDKRTPQVGDIKLRHWFWGALAEQWPVYRDVLGAALLINVMALAMPLFSMNVYDRVIPNRAMETLWVLALGVVLLIGVDMTLRLLRGHFIDLASARIDMQLSAKIMERVLGVRMESRPAAVGAFSSNLRSFETVRDFITSASVTAFIDLPFALIFVFVIAIISWQLIIPVVLALVFVVIYAYILQHKMHALSETTYRAGALRNATLIESLSALETIKTQGAESVMQSKWEKSVAFVSRVNNQMRFLSAAATNGAMEVQQLVNIVVIIVGVYLVGDGKLSMGGLIACTMLTSRAVAPLGQMVGLLMQYHNAKVSLASLETIMTNPVERPADASFVHRPELKGNIEFRDVQFSYPGSAIAALKGLNCRIAEGEKVVVIGRIGSGKTTLQKLLLGLYQPTGGAVTVDGVDVRQLDPADLRRNIGYVSQDTTLFYGTLRDNIAIGAPYADDAAVMAAAEAAGLTDFVNRHPDGFDMMIGERGDSLSGGQRQGVAIARAFLMDPPILLLDEPTSSMDFSSEQQFKERLKIAGAHKTVLIVTHRNSLLDLATRVIVVDDGRVVADGPRDQVIQALQSGRIGRAS</sequence>
<keyword evidence="4 14" id="KW-0812">Transmembrane</keyword>
<keyword evidence="6" id="KW-0547">Nucleotide-binding</keyword>
<dbReference type="GO" id="GO:0031640">
    <property type="term" value="P:killing of cells of another organism"/>
    <property type="evidence" value="ECO:0007669"/>
    <property type="project" value="UniProtKB-KW"/>
</dbReference>
<gene>
    <name evidence="18" type="ORF">AT959_13970</name>
</gene>
<feature type="transmembrane region" description="Helical" evidence="14">
    <location>
        <begin position="313"/>
        <end position="331"/>
    </location>
</feature>
<evidence type="ECO:0000256" key="8">
    <source>
        <dbReference type="ARBA" id="ARBA00022840"/>
    </source>
</evidence>
<name>A0A133XI65_9RHOO</name>
<feature type="transmembrane region" description="Helical" evidence="14">
    <location>
        <begin position="284"/>
        <end position="307"/>
    </location>
</feature>
<dbReference type="STRING" id="281362.AT959_13970"/>
<evidence type="ECO:0000256" key="13">
    <source>
        <dbReference type="ARBA" id="ARBA00072252"/>
    </source>
</evidence>
<dbReference type="GO" id="GO:0016887">
    <property type="term" value="F:ATP hydrolysis activity"/>
    <property type="evidence" value="ECO:0007669"/>
    <property type="project" value="InterPro"/>
</dbReference>
<dbReference type="CDD" id="cd03245">
    <property type="entry name" value="ABCC_bacteriocin_exporters"/>
    <property type="match status" value="1"/>
</dbReference>
<proteinExistence type="inferred from homology"/>
<organism evidence="18 19">
    <name type="scientific">Dechloromonas denitrificans</name>
    <dbReference type="NCBI Taxonomy" id="281362"/>
    <lineage>
        <taxon>Bacteria</taxon>
        <taxon>Pseudomonadati</taxon>
        <taxon>Pseudomonadota</taxon>
        <taxon>Betaproteobacteria</taxon>
        <taxon>Rhodocyclales</taxon>
        <taxon>Azonexaceae</taxon>
        <taxon>Dechloromonas</taxon>
    </lineage>
</organism>
<evidence type="ECO:0000259" key="17">
    <source>
        <dbReference type="PROSITE" id="PS50990"/>
    </source>
</evidence>
<keyword evidence="19" id="KW-1185">Reference proteome</keyword>
<dbReference type="Gene3D" id="3.40.50.300">
    <property type="entry name" value="P-loop containing nucleotide triphosphate hydrolases"/>
    <property type="match status" value="1"/>
</dbReference>
<keyword evidence="7" id="KW-0378">Hydrolase</keyword>
<evidence type="ECO:0000259" key="16">
    <source>
        <dbReference type="PROSITE" id="PS50929"/>
    </source>
</evidence>
<evidence type="ECO:0000256" key="9">
    <source>
        <dbReference type="ARBA" id="ARBA00022989"/>
    </source>
</evidence>
<keyword evidence="2" id="KW-0813">Transport</keyword>
<comment type="similarity">
    <text evidence="12">Belongs to the ABC transporter superfamily. Cyclolysin exporter (TC 3.A.1.109.2) family.</text>
</comment>
<dbReference type="GO" id="GO:0015421">
    <property type="term" value="F:ABC-type oligopeptide transporter activity"/>
    <property type="evidence" value="ECO:0007669"/>
    <property type="project" value="TreeGrafter"/>
</dbReference>
<protein>
    <recommendedName>
        <fullName evidence="13">Cyclolysin secretion/processing ATP-binding protein CyaB</fullName>
    </recommendedName>
</protein>
<comment type="function">
    <text evidence="11">Involved in the export of calmodulin-sensitive adenylate cyclase-hemolysin (cyclolysin).</text>
</comment>
<dbReference type="InterPro" id="IPR003439">
    <property type="entry name" value="ABC_transporter-like_ATP-bd"/>
</dbReference>
<comment type="subcellular location">
    <subcellularLocation>
        <location evidence="1">Cell membrane</location>
        <topology evidence="1">Multi-pass membrane protein</topology>
    </subcellularLocation>
</comment>
<feature type="domain" description="ABC transmembrane type-1" evidence="16">
    <location>
        <begin position="178"/>
        <end position="456"/>
    </location>
</feature>
<reference evidence="18 19" key="1">
    <citation type="submission" date="2015-12" db="EMBL/GenBank/DDBJ databases">
        <title>Nitrous oxide reduction kinetics distinguish bacteria harboring typical versus atypical NosZ.</title>
        <authorList>
            <person name="Yoon S."/>
            <person name="Nissen S."/>
            <person name="Park D."/>
            <person name="Sanford R.A."/>
            <person name="Loeffler F.E."/>
        </authorList>
    </citation>
    <scope>NUCLEOTIDE SEQUENCE [LARGE SCALE GENOMIC DNA]</scope>
    <source>
        <strain evidence="18 19">ATCC BAA-841</strain>
    </source>
</reference>
<dbReference type="InterPro" id="IPR005074">
    <property type="entry name" value="Peptidase_C39"/>
</dbReference>
<accession>A0A133XI65</accession>
<evidence type="ECO:0000256" key="5">
    <source>
        <dbReference type="ARBA" id="ARBA00022735"/>
    </source>
</evidence>
<dbReference type="GO" id="GO:0006508">
    <property type="term" value="P:proteolysis"/>
    <property type="evidence" value="ECO:0007669"/>
    <property type="project" value="InterPro"/>
</dbReference>
<dbReference type="InterPro" id="IPR011527">
    <property type="entry name" value="ABC1_TM_dom"/>
</dbReference>